<name>A0ACB7Z3J4_9ERIC</name>
<reference evidence="1 2" key="1">
    <citation type="journal article" date="2021" name="Hortic Res">
        <title>High-quality reference genome and annotation aids understanding of berry development for evergreen blueberry (Vaccinium darrowii).</title>
        <authorList>
            <person name="Yu J."/>
            <person name="Hulse-Kemp A.M."/>
            <person name="Babiker E."/>
            <person name="Staton M."/>
        </authorList>
    </citation>
    <scope>NUCLEOTIDE SEQUENCE [LARGE SCALE GENOMIC DNA]</scope>
    <source>
        <strain evidence="2">cv. NJ 8807/NJ 8810</strain>
        <tissue evidence="1">Young leaf</tissue>
    </source>
</reference>
<evidence type="ECO:0000313" key="1">
    <source>
        <dbReference type="EMBL" id="KAH7860423.1"/>
    </source>
</evidence>
<dbReference type="EMBL" id="CM037154">
    <property type="protein sequence ID" value="KAH7860423.1"/>
    <property type="molecule type" value="Genomic_DNA"/>
</dbReference>
<accession>A0ACB7Z3J4</accession>
<comment type="caution">
    <text evidence="1">The sequence shown here is derived from an EMBL/GenBank/DDBJ whole genome shotgun (WGS) entry which is preliminary data.</text>
</comment>
<proteinExistence type="predicted"/>
<gene>
    <name evidence="1" type="ORF">Vadar_013227</name>
</gene>
<evidence type="ECO:0000313" key="2">
    <source>
        <dbReference type="Proteomes" id="UP000828048"/>
    </source>
</evidence>
<dbReference type="Proteomes" id="UP000828048">
    <property type="component" value="Chromosome 4"/>
</dbReference>
<protein>
    <submittedName>
        <fullName evidence="1">Uncharacterized protein</fullName>
    </submittedName>
</protein>
<sequence>MQFTYKNKALELRGSNLWKVEQVSARQMGKTLQQMKQGFIAQVSSLSAVEKEPQKSQMLELWSLSQLPFLTDVWSSGRVGLLFKFWSSGPTPILKMLHGSSTLLFNPGFHSLSVVVKAFLKREAMTHHLFELYQLAQAHWLQVE</sequence>
<organism evidence="1 2">
    <name type="scientific">Vaccinium darrowii</name>
    <dbReference type="NCBI Taxonomy" id="229202"/>
    <lineage>
        <taxon>Eukaryota</taxon>
        <taxon>Viridiplantae</taxon>
        <taxon>Streptophyta</taxon>
        <taxon>Embryophyta</taxon>
        <taxon>Tracheophyta</taxon>
        <taxon>Spermatophyta</taxon>
        <taxon>Magnoliopsida</taxon>
        <taxon>eudicotyledons</taxon>
        <taxon>Gunneridae</taxon>
        <taxon>Pentapetalae</taxon>
        <taxon>asterids</taxon>
        <taxon>Ericales</taxon>
        <taxon>Ericaceae</taxon>
        <taxon>Vaccinioideae</taxon>
        <taxon>Vaccinieae</taxon>
        <taxon>Vaccinium</taxon>
    </lineage>
</organism>
<keyword evidence="2" id="KW-1185">Reference proteome</keyword>